<accession>A0A9W9I5Z2</accession>
<keyword evidence="4 6" id="KW-0472">Membrane</keyword>
<feature type="transmembrane region" description="Helical" evidence="6">
    <location>
        <begin position="207"/>
        <end position="226"/>
    </location>
</feature>
<evidence type="ECO:0000313" key="8">
    <source>
        <dbReference type="EMBL" id="KAJ5167240.1"/>
    </source>
</evidence>
<feature type="transmembrane region" description="Helical" evidence="6">
    <location>
        <begin position="176"/>
        <end position="195"/>
    </location>
</feature>
<evidence type="ECO:0000256" key="6">
    <source>
        <dbReference type="SAM" id="Phobius"/>
    </source>
</evidence>
<comment type="similarity">
    <text evidence="5">Belongs to the SAT4 family.</text>
</comment>
<feature type="transmembrane region" description="Helical" evidence="6">
    <location>
        <begin position="90"/>
        <end position="113"/>
    </location>
</feature>
<dbReference type="InterPro" id="IPR049326">
    <property type="entry name" value="Rhodopsin_dom_fungi"/>
</dbReference>
<dbReference type="Pfam" id="PF20684">
    <property type="entry name" value="Fung_rhodopsin"/>
    <property type="match status" value="1"/>
</dbReference>
<keyword evidence="9" id="KW-1185">Reference proteome</keyword>
<dbReference type="GO" id="GO:0016020">
    <property type="term" value="C:membrane"/>
    <property type="evidence" value="ECO:0007669"/>
    <property type="project" value="UniProtKB-SubCell"/>
</dbReference>
<reference evidence="8" key="2">
    <citation type="journal article" date="2023" name="IMA Fungus">
        <title>Comparative genomic study of the Penicillium genus elucidates a diverse pangenome and 15 lateral gene transfer events.</title>
        <authorList>
            <person name="Petersen C."/>
            <person name="Sorensen T."/>
            <person name="Nielsen M.R."/>
            <person name="Sondergaard T.E."/>
            <person name="Sorensen J.L."/>
            <person name="Fitzpatrick D.A."/>
            <person name="Frisvad J.C."/>
            <person name="Nielsen K.L."/>
        </authorList>
    </citation>
    <scope>NUCLEOTIDE SEQUENCE</scope>
    <source>
        <strain evidence="8">IBT 26290</strain>
    </source>
</reference>
<evidence type="ECO:0000256" key="5">
    <source>
        <dbReference type="ARBA" id="ARBA00038359"/>
    </source>
</evidence>
<dbReference type="RefSeq" id="XP_056543701.1">
    <property type="nucleotide sequence ID" value="XM_056688146.1"/>
</dbReference>
<feature type="transmembrane region" description="Helical" evidence="6">
    <location>
        <begin position="48"/>
        <end position="70"/>
    </location>
</feature>
<evidence type="ECO:0000313" key="9">
    <source>
        <dbReference type="Proteomes" id="UP001149163"/>
    </source>
</evidence>
<feature type="transmembrane region" description="Helical" evidence="6">
    <location>
        <begin position="125"/>
        <end position="148"/>
    </location>
</feature>
<name>A0A9W9I5Z2_9EURO</name>
<proteinExistence type="inferred from homology"/>
<evidence type="ECO:0000256" key="2">
    <source>
        <dbReference type="ARBA" id="ARBA00022692"/>
    </source>
</evidence>
<feature type="domain" description="Rhodopsin" evidence="7">
    <location>
        <begin position="32"/>
        <end position="268"/>
    </location>
</feature>
<dbReference type="OrthoDB" id="5342292at2759"/>
<dbReference type="Proteomes" id="UP001149163">
    <property type="component" value="Unassembled WGS sequence"/>
</dbReference>
<evidence type="ECO:0000256" key="3">
    <source>
        <dbReference type="ARBA" id="ARBA00022989"/>
    </source>
</evidence>
<dbReference type="PANTHER" id="PTHR33048">
    <property type="entry name" value="PTH11-LIKE INTEGRAL MEMBRANE PROTEIN (AFU_ORTHOLOGUE AFUA_5G11245)"/>
    <property type="match status" value="1"/>
</dbReference>
<keyword evidence="3 6" id="KW-1133">Transmembrane helix</keyword>
<dbReference type="GeneID" id="81427322"/>
<evidence type="ECO:0000256" key="1">
    <source>
        <dbReference type="ARBA" id="ARBA00004141"/>
    </source>
</evidence>
<keyword evidence="2 6" id="KW-0812">Transmembrane</keyword>
<organism evidence="8 9">
    <name type="scientific">Penicillium canariense</name>
    <dbReference type="NCBI Taxonomy" id="189055"/>
    <lineage>
        <taxon>Eukaryota</taxon>
        <taxon>Fungi</taxon>
        <taxon>Dikarya</taxon>
        <taxon>Ascomycota</taxon>
        <taxon>Pezizomycotina</taxon>
        <taxon>Eurotiomycetes</taxon>
        <taxon>Eurotiomycetidae</taxon>
        <taxon>Eurotiales</taxon>
        <taxon>Aspergillaceae</taxon>
        <taxon>Penicillium</taxon>
    </lineage>
</organism>
<evidence type="ECO:0000256" key="4">
    <source>
        <dbReference type="ARBA" id="ARBA00023136"/>
    </source>
</evidence>
<dbReference type="EMBL" id="JAPQKN010000003">
    <property type="protein sequence ID" value="KAJ5167240.1"/>
    <property type="molecule type" value="Genomic_DNA"/>
</dbReference>
<gene>
    <name evidence="8" type="ORF">N7482_006021</name>
</gene>
<protein>
    <recommendedName>
        <fullName evidence="7">Rhodopsin domain-containing protein</fullName>
    </recommendedName>
</protein>
<comment type="subcellular location">
    <subcellularLocation>
        <location evidence="1">Membrane</location>
        <topology evidence="1">Multi-pass membrane protein</topology>
    </subcellularLocation>
</comment>
<dbReference type="InterPro" id="IPR052337">
    <property type="entry name" value="SAT4-like"/>
</dbReference>
<feature type="transmembrane region" description="Helical" evidence="6">
    <location>
        <begin position="246"/>
        <end position="268"/>
    </location>
</feature>
<dbReference type="PANTHER" id="PTHR33048:SF108">
    <property type="entry name" value="INTEGRAL MEMBRANE PROTEIN"/>
    <property type="match status" value="1"/>
</dbReference>
<comment type="caution">
    <text evidence="8">The sequence shown here is derived from an EMBL/GenBank/DDBJ whole genome shotgun (WGS) entry which is preliminary data.</text>
</comment>
<reference evidence="8" key="1">
    <citation type="submission" date="2022-11" db="EMBL/GenBank/DDBJ databases">
        <authorList>
            <person name="Petersen C."/>
        </authorList>
    </citation>
    <scope>NUCLEOTIDE SEQUENCE</scope>
    <source>
        <strain evidence="8">IBT 26290</strain>
    </source>
</reference>
<evidence type="ECO:0000259" key="7">
    <source>
        <dbReference type="Pfam" id="PF20684"/>
    </source>
</evidence>
<feature type="transmembrane region" description="Helical" evidence="6">
    <location>
        <begin position="16"/>
        <end position="36"/>
    </location>
</feature>
<sequence>MFVTIQDGNPLFQVNLATQILCFVILTPLVILRLFARRKIHYIGVDDVTCVLAWFFFMGYCINALFYGLYGGTYPAHELTQDDLETCLKITYIAPIIYAPAALLLKTSILYILIRIFKPYRTKRIILWCFIVAIICYYTIIAFVHMFLCNPISAYWKTADTDASCLSLPAVIMSDSVFGLVVDLGIFIFPIVFVWPLQIPFAKKVRLVLILGLGVIAVSFSLYRLILSTKTRYSFFEATSLMRTIWTANAELGLGFICACLPAISTLSTRGQGWQGSRPSSEGSFLQRENSPAQPLQTVFQGSQWGDVDVEARSSRIPRMSSLPQPGQILKKVSLNQYWQTTVERWEWPQ</sequence>
<dbReference type="AlphaFoldDB" id="A0A9W9I5Z2"/>